<accession>A0ACA9MJ50</accession>
<feature type="non-terminal residue" evidence="1">
    <location>
        <position position="262"/>
    </location>
</feature>
<reference evidence="1" key="1">
    <citation type="submission" date="2021-06" db="EMBL/GenBank/DDBJ databases">
        <authorList>
            <person name="Kallberg Y."/>
            <person name="Tangrot J."/>
            <person name="Rosling A."/>
        </authorList>
    </citation>
    <scope>NUCLEOTIDE SEQUENCE</scope>
    <source>
        <strain evidence="1">CL356</strain>
    </source>
</reference>
<keyword evidence="2" id="KW-1185">Reference proteome</keyword>
<dbReference type="EMBL" id="CAJVPT010013251">
    <property type="protein sequence ID" value="CAG8594226.1"/>
    <property type="molecule type" value="Genomic_DNA"/>
</dbReference>
<gene>
    <name evidence="1" type="ORF">ACOLOM_LOCUS6437</name>
</gene>
<sequence length="262" mass="31058">MGELRQTNQELHEEISRLAQSNRSIEQRVYTLERAIAIREERIRFLEEELENTIELSNKEKDEMMKEIINLKRIVRQLEKENKQKDEEISIKDKLITEFDECEKKLKIRIREISKSAGNTPKALNYTSKLVDENERLKREIIHCQNFALALLRYRDKLELINTQEALQNSQIWNSNVIISENESDENSQDSNISEEMSTIVELADTIDGYLDNPGTNREILSNQIKRVTRQIRRKNNNLQNVEAERDLSIQAFNNEQEERRR</sequence>
<evidence type="ECO:0000313" key="1">
    <source>
        <dbReference type="EMBL" id="CAG8594226.1"/>
    </source>
</evidence>
<evidence type="ECO:0000313" key="2">
    <source>
        <dbReference type="Proteomes" id="UP000789525"/>
    </source>
</evidence>
<dbReference type="Proteomes" id="UP000789525">
    <property type="component" value="Unassembled WGS sequence"/>
</dbReference>
<name>A0ACA9MJ50_9GLOM</name>
<comment type="caution">
    <text evidence="1">The sequence shown here is derived from an EMBL/GenBank/DDBJ whole genome shotgun (WGS) entry which is preliminary data.</text>
</comment>
<protein>
    <submittedName>
        <fullName evidence="1">4600_t:CDS:1</fullName>
    </submittedName>
</protein>
<organism evidence="1 2">
    <name type="scientific">Acaulospora colombiana</name>
    <dbReference type="NCBI Taxonomy" id="27376"/>
    <lineage>
        <taxon>Eukaryota</taxon>
        <taxon>Fungi</taxon>
        <taxon>Fungi incertae sedis</taxon>
        <taxon>Mucoromycota</taxon>
        <taxon>Glomeromycotina</taxon>
        <taxon>Glomeromycetes</taxon>
        <taxon>Diversisporales</taxon>
        <taxon>Acaulosporaceae</taxon>
        <taxon>Acaulospora</taxon>
    </lineage>
</organism>
<proteinExistence type="predicted"/>